<dbReference type="InterPro" id="IPR001509">
    <property type="entry name" value="Epimerase_deHydtase"/>
</dbReference>
<keyword evidence="4" id="KW-1185">Reference proteome</keyword>
<dbReference type="Pfam" id="PF01370">
    <property type="entry name" value="Epimerase"/>
    <property type="match status" value="1"/>
</dbReference>
<feature type="domain" description="NAD-dependent epimerase/dehydratase" evidence="2">
    <location>
        <begin position="9"/>
        <end position="80"/>
    </location>
</feature>
<proteinExistence type="predicted"/>
<protein>
    <recommendedName>
        <fullName evidence="2">NAD-dependent epimerase/dehydratase domain-containing protein</fullName>
    </recommendedName>
</protein>
<organism evidence="3 4">
    <name type="scientific">Paraoerskovia sediminicola</name>
    <dbReference type="NCBI Taxonomy" id="1138587"/>
    <lineage>
        <taxon>Bacteria</taxon>
        <taxon>Bacillati</taxon>
        <taxon>Actinomycetota</taxon>
        <taxon>Actinomycetes</taxon>
        <taxon>Micrococcales</taxon>
        <taxon>Cellulomonadaceae</taxon>
        <taxon>Paraoerskovia</taxon>
    </lineage>
</organism>
<dbReference type="Proteomes" id="UP001321475">
    <property type="component" value="Chromosome"/>
</dbReference>
<dbReference type="InterPro" id="IPR036291">
    <property type="entry name" value="NAD(P)-bd_dom_sf"/>
</dbReference>
<reference evidence="4" key="1">
    <citation type="journal article" date="2019" name="Int. J. Syst. Evol. Microbiol.">
        <title>The Global Catalogue of Microorganisms (GCM) 10K type strain sequencing project: providing services to taxonomists for standard genome sequencing and annotation.</title>
        <authorList>
            <consortium name="The Broad Institute Genomics Platform"/>
            <consortium name="The Broad Institute Genome Sequencing Center for Infectious Disease"/>
            <person name="Wu L."/>
            <person name="Ma J."/>
        </authorList>
    </citation>
    <scope>NUCLEOTIDE SEQUENCE [LARGE SCALE GENOMIC DNA]</scope>
    <source>
        <strain evidence="4">NBRC 108565</strain>
    </source>
</reference>
<dbReference type="SUPFAM" id="SSF51735">
    <property type="entry name" value="NAD(P)-binding Rossmann-fold domains"/>
    <property type="match status" value="1"/>
</dbReference>
<sequence>MASMNPQSILFVGGSGIISAASVTRAVEAGHRVTVLNRGASTTRPLPAEVETLRADAEDSASVDAALGSREFDVVAQFRAFSPVTSPRTSRASPAGSVSTCSSARRRRTRSRRRACP</sequence>
<evidence type="ECO:0000256" key="1">
    <source>
        <dbReference type="SAM" id="MobiDB-lite"/>
    </source>
</evidence>
<dbReference type="EMBL" id="AP027729">
    <property type="protein sequence ID" value="BDZ41420.1"/>
    <property type="molecule type" value="Genomic_DNA"/>
</dbReference>
<gene>
    <name evidence="3" type="ORF">GCM10025865_07190</name>
</gene>
<accession>A0ABN6X9T2</accession>
<evidence type="ECO:0000259" key="2">
    <source>
        <dbReference type="Pfam" id="PF01370"/>
    </source>
</evidence>
<feature type="region of interest" description="Disordered" evidence="1">
    <location>
        <begin position="83"/>
        <end position="117"/>
    </location>
</feature>
<name>A0ABN6X9T2_9CELL</name>
<dbReference type="Gene3D" id="3.40.50.720">
    <property type="entry name" value="NAD(P)-binding Rossmann-like Domain"/>
    <property type="match status" value="1"/>
</dbReference>
<feature type="compositionally biased region" description="Polar residues" evidence="1">
    <location>
        <begin position="83"/>
        <end position="98"/>
    </location>
</feature>
<evidence type="ECO:0000313" key="4">
    <source>
        <dbReference type="Proteomes" id="UP001321475"/>
    </source>
</evidence>
<feature type="compositionally biased region" description="Basic residues" evidence="1">
    <location>
        <begin position="104"/>
        <end position="117"/>
    </location>
</feature>
<evidence type="ECO:0000313" key="3">
    <source>
        <dbReference type="EMBL" id="BDZ41420.1"/>
    </source>
</evidence>